<dbReference type="InterPro" id="IPR007729">
    <property type="entry name" value="DGOK"/>
</dbReference>
<dbReference type="Pfam" id="PF05035">
    <property type="entry name" value="DGOK"/>
    <property type="match status" value="1"/>
</dbReference>
<dbReference type="Gene3D" id="3.30.420.300">
    <property type="entry name" value="2-keto-3-deoxy-galactonokinase, substrate binding domain"/>
    <property type="match status" value="1"/>
</dbReference>
<dbReference type="AlphaFoldDB" id="A0A1G7ZGW3"/>
<dbReference type="CDD" id="cd24012">
    <property type="entry name" value="ASKHA_NBD_KDGal-kinase"/>
    <property type="match status" value="1"/>
</dbReference>
<accession>A0A1G7ZGW3</accession>
<name>A0A1G7ZGW3_9RHOO</name>
<keyword evidence="2" id="KW-1185">Reference proteome</keyword>
<evidence type="ECO:0000313" key="2">
    <source>
        <dbReference type="Proteomes" id="UP000198607"/>
    </source>
</evidence>
<dbReference type="OrthoDB" id="256574at2"/>
<keyword evidence="1" id="KW-0808">Transferase</keyword>
<dbReference type="GO" id="GO:0008671">
    <property type="term" value="F:2-dehydro-3-deoxygalactonokinase activity"/>
    <property type="evidence" value="ECO:0007669"/>
    <property type="project" value="InterPro"/>
</dbReference>
<keyword evidence="1" id="KW-0418">Kinase</keyword>
<dbReference type="InterPro" id="IPR042257">
    <property type="entry name" value="DGOK_C"/>
</dbReference>
<dbReference type="EMBL" id="FNCY01000003">
    <property type="protein sequence ID" value="SDH07340.1"/>
    <property type="molecule type" value="Genomic_DNA"/>
</dbReference>
<reference evidence="1 2" key="1">
    <citation type="submission" date="2016-10" db="EMBL/GenBank/DDBJ databases">
        <authorList>
            <person name="de Groot N.N."/>
        </authorList>
    </citation>
    <scope>NUCLEOTIDE SEQUENCE [LARGE SCALE GENOMIC DNA]</scope>
    <source>
        <strain evidence="1 2">DSM 5885</strain>
    </source>
</reference>
<dbReference type="Gene3D" id="3.30.420.310">
    <property type="entry name" value="2-keto-3-deoxy-galactonokinase, C-terminal domain"/>
    <property type="match status" value="1"/>
</dbReference>
<organism evidence="1 2">
    <name type="scientific">Propionivibrio dicarboxylicus</name>
    <dbReference type="NCBI Taxonomy" id="83767"/>
    <lineage>
        <taxon>Bacteria</taxon>
        <taxon>Pseudomonadati</taxon>
        <taxon>Pseudomonadota</taxon>
        <taxon>Betaproteobacteria</taxon>
        <taxon>Rhodocyclales</taxon>
        <taxon>Rhodocyclaceae</taxon>
        <taxon>Propionivibrio</taxon>
    </lineage>
</organism>
<dbReference type="STRING" id="83767.SAMN05660652_01157"/>
<dbReference type="GO" id="GO:0034194">
    <property type="term" value="P:D-galactonate catabolic process"/>
    <property type="evidence" value="ECO:0007669"/>
    <property type="project" value="InterPro"/>
</dbReference>
<dbReference type="Proteomes" id="UP000198607">
    <property type="component" value="Unassembled WGS sequence"/>
</dbReference>
<protein>
    <submittedName>
        <fullName evidence="1">2-dehydro-3-deoxygalactonokinase</fullName>
    </submittedName>
</protein>
<gene>
    <name evidence="1" type="ORF">SAMN05660652_01157</name>
</gene>
<sequence length="319" mass="33608">MTTSSPIAPALLALDWGTSSLRAFLMQDSRILDTRQSAHGIQHLPAPGVAGYRQAFAELVGDWIDQWPQLPVVASGMVGSAQGWREAPYVRCPADIADLASQSVGVDSGMGPEILIAPGVLFDQANALPDVMRGEEIQIAGALLANPGWRQRACMLLPGTHSKWAQIEDGKIVRFTSYLTGELFSVLCRHSILGRLMPDAAVPADDPEAFALGLDTAARSGPGDLSHQIFGTRTLGLTGRLPPPALADYLSGLLIGHELVSGLATAASTGPLVMIGAPALCRRYADALARLQRPVDAMLDNTAPAGLWHLATAAGLVRS</sequence>
<evidence type="ECO:0000313" key="1">
    <source>
        <dbReference type="EMBL" id="SDH07340.1"/>
    </source>
</evidence>
<proteinExistence type="predicted"/>
<dbReference type="RefSeq" id="WP_091935123.1">
    <property type="nucleotide sequence ID" value="NZ_FNCY01000003.1"/>
</dbReference>
<dbReference type="InterPro" id="IPR042258">
    <property type="entry name" value="DGOK_N"/>
</dbReference>